<gene>
    <name evidence="3" type="ORF">V8G54_031965</name>
</gene>
<keyword evidence="2" id="KW-0812">Transmembrane</keyword>
<sequence length="141" mass="16675">MWRVKIGDGGKDPHIFSTNNFLGRQIWEFDPLGGDPEERAQVEESRQHFFHNRYKLKACGDRLWRFQMQRENNFKQRISSVKIGEDETLRRASHYIASLQTIHGHWPAHTGGPLFYTRPFVSSTYYTIIYKMYIIIIIILG</sequence>
<dbReference type="GO" id="GO:0005811">
    <property type="term" value="C:lipid droplet"/>
    <property type="evidence" value="ECO:0007669"/>
    <property type="project" value="InterPro"/>
</dbReference>
<dbReference type="PANTHER" id="PTHR11764:SF58">
    <property type="entry name" value="BETA-AMYRIN SYNTHASE-RELATED"/>
    <property type="match status" value="1"/>
</dbReference>
<evidence type="ECO:0000256" key="2">
    <source>
        <dbReference type="SAM" id="Phobius"/>
    </source>
</evidence>
<evidence type="ECO:0000313" key="3">
    <source>
        <dbReference type="EMBL" id="WVY92877.1"/>
    </source>
</evidence>
<dbReference type="GO" id="GO:0042300">
    <property type="term" value="F:beta-amyrin synthase activity"/>
    <property type="evidence" value="ECO:0007669"/>
    <property type="project" value="TreeGrafter"/>
</dbReference>
<evidence type="ECO:0000313" key="4">
    <source>
        <dbReference type="Proteomes" id="UP001374535"/>
    </source>
</evidence>
<name>A0AAQ3RHE9_VIGMU</name>
<protein>
    <recommendedName>
        <fullName evidence="5">Beta-amyrin synthase</fullName>
    </recommendedName>
</protein>
<feature type="transmembrane region" description="Helical" evidence="2">
    <location>
        <begin position="123"/>
        <end position="140"/>
    </location>
</feature>
<evidence type="ECO:0008006" key="5">
    <source>
        <dbReference type="Google" id="ProtNLM"/>
    </source>
</evidence>
<accession>A0AAQ3RHE9</accession>
<dbReference type="Proteomes" id="UP001374535">
    <property type="component" value="Chromosome 10"/>
</dbReference>
<reference evidence="3 4" key="1">
    <citation type="journal article" date="2023" name="Life. Sci Alliance">
        <title>Evolutionary insights into 3D genome organization and epigenetic landscape of Vigna mungo.</title>
        <authorList>
            <person name="Junaid A."/>
            <person name="Singh B."/>
            <person name="Bhatia S."/>
        </authorList>
    </citation>
    <scope>NUCLEOTIDE SEQUENCE [LARGE SCALE GENOMIC DNA]</scope>
    <source>
        <strain evidence="3">Urdbean</strain>
    </source>
</reference>
<dbReference type="PANTHER" id="PTHR11764">
    <property type="entry name" value="TERPENE CYCLASE/MUTASE FAMILY MEMBER"/>
    <property type="match status" value="1"/>
</dbReference>
<dbReference type="EMBL" id="CP144691">
    <property type="protein sequence ID" value="WVY92877.1"/>
    <property type="molecule type" value="Genomic_DNA"/>
</dbReference>
<dbReference type="SUPFAM" id="SSF48239">
    <property type="entry name" value="Terpenoid cyclases/Protein prenyltransferases"/>
    <property type="match status" value="1"/>
</dbReference>
<proteinExistence type="predicted"/>
<keyword evidence="4" id="KW-1185">Reference proteome</keyword>
<keyword evidence="2" id="KW-0472">Membrane</keyword>
<dbReference type="AlphaFoldDB" id="A0AAQ3RHE9"/>
<keyword evidence="2" id="KW-1133">Transmembrane helix</keyword>
<evidence type="ECO:0000256" key="1">
    <source>
        <dbReference type="ARBA" id="ARBA00023235"/>
    </source>
</evidence>
<organism evidence="3 4">
    <name type="scientific">Vigna mungo</name>
    <name type="common">Black gram</name>
    <name type="synonym">Phaseolus mungo</name>
    <dbReference type="NCBI Taxonomy" id="3915"/>
    <lineage>
        <taxon>Eukaryota</taxon>
        <taxon>Viridiplantae</taxon>
        <taxon>Streptophyta</taxon>
        <taxon>Embryophyta</taxon>
        <taxon>Tracheophyta</taxon>
        <taxon>Spermatophyta</taxon>
        <taxon>Magnoliopsida</taxon>
        <taxon>eudicotyledons</taxon>
        <taxon>Gunneridae</taxon>
        <taxon>Pentapetalae</taxon>
        <taxon>rosids</taxon>
        <taxon>fabids</taxon>
        <taxon>Fabales</taxon>
        <taxon>Fabaceae</taxon>
        <taxon>Papilionoideae</taxon>
        <taxon>50 kb inversion clade</taxon>
        <taxon>NPAAA clade</taxon>
        <taxon>indigoferoid/millettioid clade</taxon>
        <taxon>Phaseoleae</taxon>
        <taxon>Vigna</taxon>
    </lineage>
</organism>
<dbReference type="GO" id="GO:0016104">
    <property type="term" value="P:triterpenoid biosynthetic process"/>
    <property type="evidence" value="ECO:0007669"/>
    <property type="project" value="InterPro"/>
</dbReference>
<dbReference type="InterPro" id="IPR008930">
    <property type="entry name" value="Terpenoid_cyclase/PrenylTrfase"/>
</dbReference>
<keyword evidence="1" id="KW-0413">Isomerase</keyword>
<dbReference type="InterPro" id="IPR018333">
    <property type="entry name" value="Squalene_cyclase"/>
</dbReference>